<reference evidence="1 2" key="1">
    <citation type="submission" date="2019-12" db="EMBL/GenBank/DDBJ databases">
        <title>Snethiella sp. nov. sp. isolated from sea sand.</title>
        <authorList>
            <person name="Kim J."/>
            <person name="Jeong S.E."/>
            <person name="Jung H.S."/>
            <person name="Jeon C.O."/>
        </authorList>
    </citation>
    <scope>NUCLEOTIDE SEQUENCE [LARGE SCALE GENOMIC DNA]</scope>
    <source>
        <strain evidence="1 2">DP05</strain>
    </source>
</reference>
<proteinExistence type="predicted"/>
<keyword evidence="2" id="KW-1185">Reference proteome</keyword>
<organism evidence="1 2">
    <name type="scientific">Sneathiella litorea</name>
    <dbReference type="NCBI Taxonomy" id="2606216"/>
    <lineage>
        <taxon>Bacteria</taxon>
        <taxon>Pseudomonadati</taxon>
        <taxon>Pseudomonadota</taxon>
        <taxon>Alphaproteobacteria</taxon>
        <taxon>Sneathiellales</taxon>
        <taxon>Sneathiellaceae</taxon>
        <taxon>Sneathiella</taxon>
    </lineage>
</organism>
<dbReference type="Pfam" id="PF13692">
    <property type="entry name" value="Glyco_trans_1_4"/>
    <property type="match status" value="1"/>
</dbReference>
<dbReference type="SUPFAM" id="SSF53756">
    <property type="entry name" value="UDP-Glycosyltransferase/glycogen phosphorylase"/>
    <property type="match status" value="1"/>
</dbReference>
<dbReference type="PANTHER" id="PTHR12526:SF600">
    <property type="entry name" value="GLYCOSYL TRANSFERASE GROUP 1"/>
    <property type="match status" value="1"/>
</dbReference>
<dbReference type="EMBL" id="WTUW01000009">
    <property type="protein sequence ID" value="MZR32402.1"/>
    <property type="molecule type" value="Genomic_DNA"/>
</dbReference>
<name>A0A6L8WDF0_9PROT</name>
<dbReference type="Proteomes" id="UP000476030">
    <property type="component" value="Unassembled WGS sequence"/>
</dbReference>
<dbReference type="Gene3D" id="3.40.50.2000">
    <property type="entry name" value="Glycogen Phosphorylase B"/>
    <property type="match status" value="2"/>
</dbReference>
<dbReference type="RefSeq" id="WP_161317098.1">
    <property type="nucleotide sequence ID" value="NZ_WTUW01000009.1"/>
</dbReference>
<gene>
    <name evidence="1" type="ORF">GQE98_17310</name>
</gene>
<evidence type="ECO:0000313" key="2">
    <source>
        <dbReference type="Proteomes" id="UP000476030"/>
    </source>
</evidence>
<keyword evidence="1" id="KW-0808">Transferase</keyword>
<dbReference type="PANTHER" id="PTHR12526">
    <property type="entry name" value="GLYCOSYLTRANSFERASE"/>
    <property type="match status" value="1"/>
</dbReference>
<dbReference type="CDD" id="cd03801">
    <property type="entry name" value="GT4_PimA-like"/>
    <property type="match status" value="1"/>
</dbReference>
<comment type="caution">
    <text evidence="1">The sequence shown here is derived from an EMBL/GenBank/DDBJ whole genome shotgun (WGS) entry which is preliminary data.</text>
</comment>
<dbReference type="GO" id="GO:0016757">
    <property type="term" value="F:glycosyltransferase activity"/>
    <property type="evidence" value="ECO:0007669"/>
    <property type="project" value="TreeGrafter"/>
</dbReference>
<evidence type="ECO:0000313" key="1">
    <source>
        <dbReference type="EMBL" id="MZR32402.1"/>
    </source>
</evidence>
<protein>
    <submittedName>
        <fullName evidence="1">Glycosyltransferase</fullName>
    </submittedName>
</protein>
<accession>A0A6L8WDF0</accession>
<dbReference type="AlphaFoldDB" id="A0A6L8WDF0"/>
<sequence length="291" mass="33116">MVDIIKASNYDAIFILREAFALGPPFVELALQKFCGRMIFDFDDAIYTKSLAYRNPIDRLRDFRKTAKIIGSADTIIAGSSYLARYATEHCRSDARVEVLPTVVDHNLYHPRRKDDNGYITLGWIGTPRGSHYVADLMPVFKRLCTRFKQLRMVFVGVEPFDTQNLPIEIRDWSLARETKDISEFDIGIMPLTDDEETRGKCGFKLIQYMSCAVALVASPVGANNEIVQDGKTGFLADTQSQWESRIAMLIEDDLLRKRMADCGRKRAIEHYSLEVTAPVLFKILTETAKR</sequence>